<dbReference type="STRING" id="871651.SAMN05421688_1014"/>
<organism evidence="2 3">
    <name type="scientific">Poseidonocella pacifica</name>
    <dbReference type="NCBI Taxonomy" id="871651"/>
    <lineage>
        <taxon>Bacteria</taxon>
        <taxon>Pseudomonadati</taxon>
        <taxon>Pseudomonadota</taxon>
        <taxon>Alphaproteobacteria</taxon>
        <taxon>Rhodobacterales</taxon>
        <taxon>Roseobacteraceae</taxon>
        <taxon>Poseidonocella</taxon>
    </lineage>
</organism>
<reference evidence="2 3" key="1">
    <citation type="submission" date="2016-10" db="EMBL/GenBank/DDBJ databases">
        <authorList>
            <person name="de Groot N.N."/>
        </authorList>
    </citation>
    <scope>NUCLEOTIDE SEQUENCE [LARGE SCALE GENOMIC DNA]</scope>
    <source>
        <strain evidence="2 3">DSM 29316</strain>
    </source>
</reference>
<evidence type="ECO:0008006" key="4">
    <source>
        <dbReference type="Google" id="ProtNLM"/>
    </source>
</evidence>
<name>A0A1I0VUV6_9RHOB</name>
<dbReference type="Proteomes" id="UP000198796">
    <property type="component" value="Unassembled WGS sequence"/>
</dbReference>
<evidence type="ECO:0000256" key="1">
    <source>
        <dbReference type="SAM" id="MobiDB-lite"/>
    </source>
</evidence>
<feature type="region of interest" description="Disordered" evidence="1">
    <location>
        <begin position="79"/>
        <end position="121"/>
    </location>
</feature>
<protein>
    <recommendedName>
        <fullName evidence="4">DUF4177 domain-containing protein</fullName>
    </recommendedName>
</protein>
<dbReference type="AlphaFoldDB" id="A0A1I0VUV6"/>
<gene>
    <name evidence="2" type="ORF">SAMN05421688_1014</name>
</gene>
<accession>A0A1I0VUV6</accession>
<sequence>MSGFQYKVVPAPKRAVPVRGVKSEEERFARVLEDTMNDLAKSGWEFHRAERLPADIRKGWLRRETVFQDVLVFRRERSAASSDGRAGLVATRSPEDETAERVRKLFTRGEEDDDKNGLAAE</sequence>
<dbReference type="RefSeq" id="WP_092061147.1">
    <property type="nucleotide sequence ID" value="NZ_FOJU01000001.1"/>
</dbReference>
<dbReference type="EMBL" id="FOJU01000001">
    <property type="protein sequence ID" value="SFA80195.1"/>
    <property type="molecule type" value="Genomic_DNA"/>
</dbReference>
<proteinExistence type="predicted"/>
<evidence type="ECO:0000313" key="3">
    <source>
        <dbReference type="Proteomes" id="UP000198796"/>
    </source>
</evidence>
<dbReference type="OrthoDB" id="7658888at2"/>
<keyword evidence="3" id="KW-1185">Reference proteome</keyword>
<feature type="compositionally biased region" description="Basic and acidic residues" evidence="1">
    <location>
        <begin position="93"/>
        <end position="109"/>
    </location>
</feature>
<evidence type="ECO:0000313" key="2">
    <source>
        <dbReference type="EMBL" id="SFA80195.1"/>
    </source>
</evidence>